<reference evidence="1 2" key="1">
    <citation type="journal article" date="2015" name="Biotechnol. Biofuels">
        <title>Enhanced degradation of softwood versus hardwood by the white-rot fungus Pycnoporus coccineus.</title>
        <authorList>
            <person name="Couturier M."/>
            <person name="Navarro D."/>
            <person name="Chevret D."/>
            <person name="Henrissat B."/>
            <person name="Piumi F."/>
            <person name="Ruiz-Duenas F.J."/>
            <person name="Martinez A.T."/>
            <person name="Grigoriev I.V."/>
            <person name="Riley R."/>
            <person name="Lipzen A."/>
            <person name="Berrin J.G."/>
            <person name="Master E.R."/>
            <person name="Rosso M.N."/>
        </authorList>
    </citation>
    <scope>NUCLEOTIDE SEQUENCE [LARGE SCALE GENOMIC DNA]</scope>
    <source>
        <strain evidence="1 2">BRFM310</strain>
    </source>
</reference>
<evidence type="ECO:0000313" key="2">
    <source>
        <dbReference type="Proteomes" id="UP000193067"/>
    </source>
</evidence>
<name>A0A1Y2IHL0_TRAC3</name>
<gene>
    <name evidence="1" type="ORF">PYCCODRAFT_671967</name>
</gene>
<protein>
    <recommendedName>
        <fullName evidence="3">F-box domain-containing protein</fullName>
    </recommendedName>
</protein>
<evidence type="ECO:0008006" key="3">
    <source>
        <dbReference type="Google" id="ProtNLM"/>
    </source>
</evidence>
<dbReference type="EMBL" id="KZ084117">
    <property type="protein sequence ID" value="OSD00608.1"/>
    <property type="molecule type" value="Genomic_DNA"/>
</dbReference>
<organism evidence="1 2">
    <name type="scientific">Trametes coccinea (strain BRFM310)</name>
    <name type="common">Pycnoporus coccineus</name>
    <dbReference type="NCBI Taxonomy" id="1353009"/>
    <lineage>
        <taxon>Eukaryota</taxon>
        <taxon>Fungi</taxon>
        <taxon>Dikarya</taxon>
        <taxon>Basidiomycota</taxon>
        <taxon>Agaricomycotina</taxon>
        <taxon>Agaricomycetes</taxon>
        <taxon>Polyporales</taxon>
        <taxon>Polyporaceae</taxon>
        <taxon>Trametes</taxon>
    </lineage>
</organism>
<dbReference type="OrthoDB" id="2747189at2759"/>
<evidence type="ECO:0000313" key="1">
    <source>
        <dbReference type="EMBL" id="OSD00608.1"/>
    </source>
</evidence>
<proteinExistence type="predicted"/>
<dbReference type="Proteomes" id="UP000193067">
    <property type="component" value="Unassembled WGS sequence"/>
</dbReference>
<keyword evidence="2" id="KW-1185">Reference proteome</keyword>
<dbReference type="AlphaFoldDB" id="A0A1Y2IHL0"/>
<sequence length="422" mass="47858">MPQTRARLRAQTRFTPDVTTQAIPGLQRTSAPILRLPPELHRLIIDELVSADSEVLLSWWASLATICKTLLPHVEAKLYFSAEFVTCKDAKIYLRSVAMPDRPHRALAVRSLSLVIKRAATIVHLFKNAFPKLVNLLVLTLVSDTVQLFDPLLTTPPHVLSLVVGGANYPPRFRDILSAQSHVRGLCIEFPAGDEQIPPFAGKDLLPNLHVLRLSAHIFPPTLFTYAYPLTSLTLVKPSHEDMSHALQLFGETLLVFVILKEVTPRCSPRCFWPTWLLRGVRLRKLRYLEVQQEWSWDLQRDMGDFDYPVVEAMTDPGLKEACPMLQTIVWGTEYLVTDSLYESVLGDGPAPIHQYVRMLFDVFPRLDRLAVYDRIDVDDDSRRRILGDIWTRANKDSDDPDYGLVDTPGWMDKALAAVEES</sequence>
<accession>A0A1Y2IHL0</accession>